<evidence type="ECO:0000256" key="1">
    <source>
        <dbReference type="SAM" id="Phobius"/>
    </source>
</evidence>
<evidence type="ECO:0000313" key="3">
    <source>
        <dbReference type="Proteomes" id="UP000274429"/>
    </source>
</evidence>
<dbReference type="OrthoDB" id="6252469at2759"/>
<keyword evidence="3" id="KW-1185">Reference proteome</keyword>
<proteinExistence type="predicted"/>
<feature type="transmembrane region" description="Helical" evidence="1">
    <location>
        <begin position="6"/>
        <end position="27"/>
    </location>
</feature>
<dbReference type="STRING" id="6205.A0A0R3WRF8"/>
<name>A0A0R3WRF8_HYDTA</name>
<organism evidence="4">
    <name type="scientific">Hydatigena taeniaeformis</name>
    <name type="common">Feline tapeworm</name>
    <name type="synonym">Taenia taeniaeformis</name>
    <dbReference type="NCBI Taxonomy" id="6205"/>
    <lineage>
        <taxon>Eukaryota</taxon>
        <taxon>Metazoa</taxon>
        <taxon>Spiralia</taxon>
        <taxon>Lophotrochozoa</taxon>
        <taxon>Platyhelminthes</taxon>
        <taxon>Cestoda</taxon>
        <taxon>Eucestoda</taxon>
        <taxon>Cyclophyllidea</taxon>
        <taxon>Taeniidae</taxon>
        <taxon>Hydatigera</taxon>
    </lineage>
</organism>
<dbReference type="WBParaSite" id="TTAC_0000334801-mRNA-1">
    <property type="protein sequence ID" value="TTAC_0000334801-mRNA-1"/>
    <property type="gene ID" value="TTAC_0000334801"/>
</dbReference>
<evidence type="ECO:0000313" key="2">
    <source>
        <dbReference type="EMBL" id="VDM22411.1"/>
    </source>
</evidence>
<dbReference type="Proteomes" id="UP000274429">
    <property type="component" value="Unassembled WGS sequence"/>
</dbReference>
<keyword evidence="1" id="KW-1133">Transmembrane helix</keyword>
<gene>
    <name evidence="2" type="ORF">TTAC_LOCUS3333</name>
</gene>
<reference evidence="4" key="1">
    <citation type="submission" date="2017-02" db="UniProtKB">
        <authorList>
            <consortium name="WormBaseParasite"/>
        </authorList>
    </citation>
    <scope>IDENTIFICATION</scope>
</reference>
<dbReference type="AlphaFoldDB" id="A0A0R3WRF8"/>
<accession>A0A0R3WRF8</accession>
<reference evidence="2 3" key="2">
    <citation type="submission" date="2018-11" db="EMBL/GenBank/DDBJ databases">
        <authorList>
            <consortium name="Pathogen Informatics"/>
        </authorList>
    </citation>
    <scope>NUCLEOTIDE SEQUENCE [LARGE SCALE GENOMIC DNA]</scope>
</reference>
<keyword evidence="1" id="KW-0812">Transmembrane</keyword>
<protein>
    <submittedName>
        <fullName evidence="4">Secreted protein</fullName>
    </submittedName>
</protein>
<sequence>MVVSHFLIIALCIAVVMFGLMGIFQSVGSLCHRLRQGGPTLGEQCVHLLSAVPPPLERKFGPPLSRVFSVIDRTSSPSPTPPNVPIDGVKIVETATLVGDGGISNAQQFVLFSNSLQRPEATFVLSTERSPRFCTDNSEPAGV</sequence>
<evidence type="ECO:0000313" key="4">
    <source>
        <dbReference type="WBParaSite" id="TTAC_0000334801-mRNA-1"/>
    </source>
</evidence>
<keyword evidence="1" id="KW-0472">Membrane</keyword>
<dbReference type="EMBL" id="UYWX01002261">
    <property type="protein sequence ID" value="VDM22411.1"/>
    <property type="molecule type" value="Genomic_DNA"/>
</dbReference>